<dbReference type="AlphaFoldDB" id="A0A6H0Y3B0"/>
<feature type="compositionally biased region" description="Basic and acidic residues" evidence="1">
    <location>
        <begin position="151"/>
        <end position="163"/>
    </location>
</feature>
<dbReference type="Proteomes" id="UP000503462">
    <property type="component" value="Chromosome 5"/>
</dbReference>
<reference evidence="2 3" key="1">
    <citation type="journal article" date="2016" name="Sci. Rep.">
        <title>Peltaster fructicola genome reveals evolution from an invasive phytopathogen to an ectophytic parasite.</title>
        <authorList>
            <person name="Xu C."/>
            <person name="Chen H."/>
            <person name="Gleason M.L."/>
            <person name="Xu J.R."/>
            <person name="Liu H."/>
            <person name="Zhang R."/>
            <person name="Sun G."/>
        </authorList>
    </citation>
    <scope>NUCLEOTIDE SEQUENCE [LARGE SCALE GENOMIC DNA]</scope>
    <source>
        <strain evidence="2 3">LNHT1506</strain>
    </source>
</reference>
<feature type="region of interest" description="Disordered" evidence="1">
    <location>
        <begin position="406"/>
        <end position="443"/>
    </location>
</feature>
<evidence type="ECO:0000256" key="1">
    <source>
        <dbReference type="SAM" id="MobiDB-lite"/>
    </source>
</evidence>
<sequence>MNRRDIPPEDRYGGGQSYRPGNVRNRTPPPRRDRDVDFRGRRSPPRRPFEPRGGRSRSPNRPPFRYNRSPSPRERFGVPRGGDSYRTRPRSPIRRDEDPRDNLPGRGGRPFYQDDRERVSRNSGPDTVRGGTSRSPHRSPRFRNQTSRSPARRDARRYEDHTISRPHSPPRRRLSPRGSDRDFQSRPRSPVAPGRARSPSPRPFRVNRDLDNRDRGSAATSRRSSPQVHASRLALVQDIDEPLARQPLARQPVRSPEPRRNDGSPRKDKDGDYVLTDDATAQPVPVNNKPREPPLGPSAGRAPPAGPGGAATRTFAPPPSGPRGDGSATRGGFALRGRGGFNPEFAGRSSISATFRGGRGGAPSFARVSSYNEREHSEATSRSYPTTSRAPVGRATSIVQRFDTPDAMHDAPRESRNAALSTVEHRRTAGPPVVPSGPALDRQKTVTNDVHPALRGLPEPVPNGKKLAPVVDRSRMEKLEEETERLRKLVQEKEPKKRKNFREWDRLVRESETAEYRSTLANDSLRSFESEIEVAGVAF</sequence>
<feature type="compositionally biased region" description="Basic and acidic residues" evidence="1">
    <location>
        <begin position="30"/>
        <end position="40"/>
    </location>
</feature>
<feature type="compositionally biased region" description="Basic and acidic residues" evidence="1">
    <location>
        <begin position="206"/>
        <end position="216"/>
    </location>
</feature>
<name>A0A6H0Y3B0_9PEZI</name>
<protein>
    <submittedName>
        <fullName evidence="2">Uncharacterized protein</fullName>
    </submittedName>
</protein>
<dbReference type="EMBL" id="CP051143">
    <property type="protein sequence ID" value="QIX01493.1"/>
    <property type="molecule type" value="Genomic_DNA"/>
</dbReference>
<feature type="compositionally biased region" description="Basic and acidic residues" evidence="1">
    <location>
        <begin position="256"/>
        <end position="272"/>
    </location>
</feature>
<feature type="compositionally biased region" description="Polar residues" evidence="1">
    <location>
        <begin position="380"/>
        <end position="389"/>
    </location>
</feature>
<proteinExistence type="predicted"/>
<organism evidence="2 3">
    <name type="scientific">Peltaster fructicola</name>
    <dbReference type="NCBI Taxonomy" id="286661"/>
    <lineage>
        <taxon>Eukaryota</taxon>
        <taxon>Fungi</taxon>
        <taxon>Dikarya</taxon>
        <taxon>Ascomycota</taxon>
        <taxon>Pezizomycotina</taxon>
        <taxon>Dothideomycetes</taxon>
        <taxon>Dothideomycetes incertae sedis</taxon>
        <taxon>Peltaster</taxon>
    </lineage>
</organism>
<accession>A0A6H0Y3B0</accession>
<feature type="compositionally biased region" description="Basic and acidic residues" evidence="1">
    <location>
        <begin position="93"/>
        <end position="103"/>
    </location>
</feature>
<feature type="compositionally biased region" description="Polar residues" evidence="1">
    <location>
        <begin position="218"/>
        <end position="228"/>
    </location>
</feature>
<feature type="compositionally biased region" description="Low complexity" evidence="1">
    <location>
        <begin position="56"/>
        <end position="70"/>
    </location>
</feature>
<feature type="compositionally biased region" description="Basic and acidic residues" evidence="1">
    <location>
        <begin position="1"/>
        <end position="12"/>
    </location>
</feature>
<gene>
    <name evidence="2" type="ORF">AMS68_007010</name>
</gene>
<evidence type="ECO:0000313" key="2">
    <source>
        <dbReference type="EMBL" id="QIX01493.1"/>
    </source>
</evidence>
<feature type="compositionally biased region" description="Low complexity" evidence="1">
    <location>
        <begin position="186"/>
        <end position="199"/>
    </location>
</feature>
<evidence type="ECO:0000313" key="3">
    <source>
        <dbReference type="Proteomes" id="UP000503462"/>
    </source>
</evidence>
<feature type="region of interest" description="Disordered" evidence="1">
    <location>
        <begin position="1"/>
        <end position="394"/>
    </location>
</feature>
<feature type="compositionally biased region" description="Polar residues" evidence="1">
    <location>
        <begin position="121"/>
        <end position="134"/>
    </location>
</feature>
<feature type="compositionally biased region" description="Basic and acidic residues" evidence="1">
    <location>
        <begin position="406"/>
        <end position="416"/>
    </location>
</feature>
<keyword evidence="3" id="KW-1185">Reference proteome</keyword>
<dbReference type="OrthoDB" id="5424692at2759"/>